<dbReference type="InterPro" id="IPR049243">
    <property type="entry name" value="DUF6878"/>
</dbReference>
<proteinExistence type="predicted"/>
<accession>A0AAP2HQE2</accession>
<reference evidence="3" key="1">
    <citation type="submission" date="2021-06" db="EMBL/GenBank/DDBJ databases">
        <title>A collection of bacterial strains from the Burkholderia cepacia Research Laboratory and Repository.</title>
        <authorList>
            <person name="Lipuma J."/>
            <person name="Spilker T."/>
        </authorList>
    </citation>
    <scope>NUCLEOTIDE SEQUENCE</scope>
    <source>
        <strain evidence="3">AU37435</strain>
    </source>
</reference>
<evidence type="ECO:0000259" key="2">
    <source>
        <dbReference type="Pfam" id="PF21798"/>
    </source>
</evidence>
<feature type="region of interest" description="Disordered" evidence="1">
    <location>
        <begin position="45"/>
        <end position="65"/>
    </location>
</feature>
<name>A0AAP2HQE2_9BURK</name>
<evidence type="ECO:0000313" key="4">
    <source>
        <dbReference type="Proteomes" id="UP001196915"/>
    </source>
</evidence>
<comment type="caution">
    <text evidence="3">The sequence shown here is derived from an EMBL/GenBank/DDBJ whole genome shotgun (WGS) entry which is preliminary data.</text>
</comment>
<sequence length="277" mass="28932">MDLNPTLAQLSTVLRVTGAVSATAEYAGYGDSGDHFEIAIQWPANPAGNTDATEPTSTTSDSQDYPDFDARFENLVWDAVSSAGHDGWENNEGGGGTFTLLSDGTATLERYDNVENSNESMHEFGTDSELTTALNAVGSVLRSAGALSVTVEYTGCGDSGGVETITLQWPGSPGTPPASIAIPRLDYGSAASSTTDGKSMPDIEEHSFDDAIENLLYDAIDLAGHSGWENNDGGGGTFIVHADATARLEHCDNFTDTVNNSYIFGTGSHDASEGGEP</sequence>
<dbReference type="AlphaFoldDB" id="A0AAP2HQE2"/>
<gene>
    <name evidence="3" type="ORF">KTE52_28325</name>
</gene>
<evidence type="ECO:0000256" key="1">
    <source>
        <dbReference type="SAM" id="MobiDB-lite"/>
    </source>
</evidence>
<evidence type="ECO:0000313" key="3">
    <source>
        <dbReference type="EMBL" id="MBU9360246.1"/>
    </source>
</evidence>
<protein>
    <recommendedName>
        <fullName evidence="2">DUF6878 domain-containing protein</fullName>
    </recommendedName>
</protein>
<feature type="domain" description="DUF6878" evidence="2">
    <location>
        <begin position="8"/>
        <end position="124"/>
    </location>
</feature>
<dbReference type="Pfam" id="PF21798">
    <property type="entry name" value="DUF6878"/>
    <property type="match status" value="2"/>
</dbReference>
<feature type="compositionally biased region" description="Polar residues" evidence="1">
    <location>
        <begin position="47"/>
        <end position="63"/>
    </location>
</feature>
<dbReference type="EMBL" id="JAHPMX010000025">
    <property type="protein sequence ID" value="MBU9360246.1"/>
    <property type="molecule type" value="Genomic_DNA"/>
</dbReference>
<organism evidence="3 4">
    <name type="scientific">Burkholderia multivorans</name>
    <dbReference type="NCBI Taxonomy" id="87883"/>
    <lineage>
        <taxon>Bacteria</taxon>
        <taxon>Pseudomonadati</taxon>
        <taxon>Pseudomonadota</taxon>
        <taxon>Betaproteobacteria</taxon>
        <taxon>Burkholderiales</taxon>
        <taxon>Burkholderiaceae</taxon>
        <taxon>Burkholderia</taxon>
        <taxon>Burkholderia cepacia complex</taxon>
    </lineage>
</organism>
<dbReference type="RefSeq" id="WP_217084942.1">
    <property type="nucleotide sequence ID" value="NZ_JAHPMX010000025.1"/>
</dbReference>
<feature type="domain" description="DUF6878" evidence="2">
    <location>
        <begin position="137"/>
        <end position="262"/>
    </location>
</feature>
<dbReference type="Proteomes" id="UP001196915">
    <property type="component" value="Unassembled WGS sequence"/>
</dbReference>